<organism evidence="2 3">
    <name type="scientific">Rhipicephalus microplus</name>
    <name type="common">Cattle tick</name>
    <name type="synonym">Boophilus microplus</name>
    <dbReference type="NCBI Taxonomy" id="6941"/>
    <lineage>
        <taxon>Eukaryota</taxon>
        <taxon>Metazoa</taxon>
        <taxon>Ecdysozoa</taxon>
        <taxon>Arthropoda</taxon>
        <taxon>Chelicerata</taxon>
        <taxon>Arachnida</taxon>
        <taxon>Acari</taxon>
        <taxon>Parasitiformes</taxon>
        <taxon>Ixodida</taxon>
        <taxon>Ixodoidea</taxon>
        <taxon>Ixodidae</taxon>
        <taxon>Rhipicephalinae</taxon>
        <taxon>Rhipicephalus</taxon>
        <taxon>Boophilus</taxon>
    </lineage>
</organism>
<proteinExistence type="predicted"/>
<sequence>MRSFEELYDHADPSASEAEKVTRAVRQSHLRFQAYLRGRSLFPSLDVLAKAAGDSQVVMLSNLTYQPPHPPESIFEPSCAWHGRSETVASPTAPPSVLDQFRHYNLSAQSAFPLITRERGAPSPSAFTQGQCVEPTAHFDAGVKDRGSYMLPMRRSGPLQEPMPKQTASWLPGKREGPAMLRCLLRAVMKSASEDLEASHDGTVQQQRQVEKNYMELQFLYYDQSEGLVQY</sequence>
<dbReference type="Proteomes" id="UP000821866">
    <property type="component" value="Chromosome 1"/>
</dbReference>
<gene>
    <name evidence="2" type="ORF">HPB51_011581</name>
</gene>
<reference evidence="2" key="1">
    <citation type="journal article" date="2020" name="Cell">
        <title>Large-Scale Comparative Analyses of Tick Genomes Elucidate Their Genetic Diversity and Vector Capacities.</title>
        <authorList>
            <consortium name="Tick Genome and Microbiome Consortium (TIGMIC)"/>
            <person name="Jia N."/>
            <person name="Wang J."/>
            <person name="Shi W."/>
            <person name="Du L."/>
            <person name="Sun Y."/>
            <person name="Zhan W."/>
            <person name="Jiang J.F."/>
            <person name="Wang Q."/>
            <person name="Zhang B."/>
            <person name="Ji P."/>
            <person name="Bell-Sakyi L."/>
            <person name="Cui X.M."/>
            <person name="Yuan T.T."/>
            <person name="Jiang B.G."/>
            <person name="Yang W.F."/>
            <person name="Lam T.T."/>
            <person name="Chang Q.C."/>
            <person name="Ding S.J."/>
            <person name="Wang X.J."/>
            <person name="Zhu J.G."/>
            <person name="Ruan X.D."/>
            <person name="Zhao L."/>
            <person name="Wei J.T."/>
            <person name="Ye R.Z."/>
            <person name="Que T.C."/>
            <person name="Du C.H."/>
            <person name="Zhou Y.H."/>
            <person name="Cheng J.X."/>
            <person name="Dai P.F."/>
            <person name="Guo W.B."/>
            <person name="Han X.H."/>
            <person name="Huang E.J."/>
            <person name="Li L.F."/>
            <person name="Wei W."/>
            <person name="Gao Y.C."/>
            <person name="Liu J.Z."/>
            <person name="Shao H.Z."/>
            <person name="Wang X."/>
            <person name="Wang C.C."/>
            <person name="Yang T.C."/>
            <person name="Huo Q.B."/>
            <person name="Li W."/>
            <person name="Chen H.Y."/>
            <person name="Chen S.E."/>
            <person name="Zhou L.G."/>
            <person name="Ni X.B."/>
            <person name="Tian J.H."/>
            <person name="Sheng Y."/>
            <person name="Liu T."/>
            <person name="Pan Y.S."/>
            <person name="Xia L.Y."/>
            <person name="Li J."/>
            <person name="Zhao F."/>
            <person name="Cao W.C."/>
        </authorList>
    </citation>
    <scope>NUCLEOTIDE SEQUENCE</scope>
    <source>
        <strain evidence="2">Rmic-2018</strain>
    </source>
</reference>
<dbReference type="AlphaFoldDB" id="A0A9J6F258"/>
<evidence type="ECO:0000313" key="3">
    <source>
        <dbReference type="Proteomes" id="UP000821866"/>
    </source>
</evidence>
<evidence type="ECO:0000256" key="1">
    <source>
        <dbReference type="SAM" id="MobiDB-lite"/>
    </source>
</evidence>
<evidence type="ECO:0000313" key="2">
    <source>
        <dbReference type="EMBL" id="KAH8040599.1"/>
    </source>
</evidence>
<comment type="caution">
    <text evidence="2">The sequence shown here is derived from an EMBL/GenBank/DDBJ whole genome shotgun (WGS) entry which is preliminary data.</text>
</comment>
<name>A0A9J6F258_RHIMP</name>
<accession>A0A9J6F258</accession>
<keyword evidence="3" id="KW-1185">Reference proteome</keyword>
<feature type="region of interest" description="Disordered" evidence="1">
    <location>
        <begin position="1"/>
        <end position="20"/>
    </location>
</feature>
<dbReference type="EMBL" id="JABSTU010000001">
    <property type="protein sequence ID" value="KAH8040599.1"/>
    <property type="molecule type" value="Genomic_DNA"/>
</dbReference>
<protein>
    <submittedName>
        <fullName evidence="2">Uncharacterized protein</fullName>
    </submittedName>
</protein>
<reference evidence="2" key="2">
    <citation type="submission" date="2021-09" db="EMBL/GenBank/DDBJ databases">
        <authorList>
            <person name="Jia N."/>
            <person name="Wang J."/>
            <person name="Shi W."/>
            <person name="Du L."/>
            <person name="Sun Y."/>
            <person name="Zhan W."/>
            <person name="Jiang J."/>
            <person name="Wang Q."/>
            <person name="Zhang B."/>
            <person name="Ji P."/>
            <person name="Sakyi L.B."/>
            <person name="Cui X."/>
            <person name="Yuan T."/>
            <person name="Jiang B."/>
            <person name="Yang W."/>
            <person name="Lam T.T.-Y."/>
            <person name="Chang Q."/>
            <person name="Ding S."/>
            <person name="Wang X."/>
            <person name="Zhu J."/>
            <person name="Ruan X."/>
            <person name="Zhao L."/>
            <person name="Wei J."/>
            <person name="Que T."/>
            <person name="Du C."/>
            <person name="Cheng J."/>
            <person name="Dai P."/>
            <person name="Han X."/>
            <person name="Huang E."/>
            <person name="Gao Y."/>
            <person name="Liu J."/>
            <person name="Shao H."/>
            <person name="Ye R."/>
            <person name="Li L."/>
            <person name="Wei W."/>
            <person name="Wang X."/>
            <person name="Wang C."/>
            <person name="Huo Q."/>
            <person name="Li W."/>
            <person name="Guo W."/>
            <person name="Chen H."/>
            <person name="Chen S."/>
            <person name="Zhou L."/>
            <person name="Zhou L."/>
            <person name="Ni X."/>
            <person name="Tian J."/>
            <person name="Zhou Y."/>
            <person name="Sheng Y."/>
            <person name="Liu T."/>
            <person name="Pan Y."/>
            <person name="Xia L."/>
            <person name="Li J."/>
            <person name="Zhao F."/>
            <person name="Cao W."/>
        </authorList>
    </citation>
    <scope>NUCLEOTIDE SEQUENCE</scope>
    <source>
        <strain evidence="2">Rmic-2018</strain>
        <tissue evidence="2">Larvae</tissue>
    </source>
</reference>